<gene>
    <name evidence="1" type="ORF">FVR03_20165</name>
</gene>
<reference evidence="1 2" key="1">
    <citation type="submission" date="2019-08" db="EMBL/GenBank/DDBJ databases">
        <authorList>
            <person name="Shi S."/>
        </authorList>
    </citation>
    <scope>NUCLEOTIDE SEQUENCE [LARGE SCALE GENOMIC DNA]</scope>
    <source>
        <strain evidence="1 2">GY10130</strain>
    </source>
</reference>
<evidence type="ECO:0000313" key="2">
    <source>
        <dbReference type="Proteomes" id="UP000321926"/>
    </source>
</evidence>
<dbReference type="RefSeq" id="WP_147923581.1">
    <property type="nucleotide sequence ID" value="NZ_VRTY01000104.1"/>
</dbReference>
<organism evidence="1 2">
    <name type="scientific">Pontibacter qinzhouensis</name>
    <dbReference type="NCBI Taxonomy" id="2603253"/>
    <lineage>
        <taxon>Bacteria</taxon>
        <taxon>Pseudomonadati</taxon>
        <taxon>Bacteroidota</taxon>
        <taxon>Cytophagia</taxon>
        <taxon>Cytophagales</taxon>
        <taxon>Hymenobacteraceae</taxon>
        <taxon>Pontibacter</taxon>
    </lineage>
</organism>
<dbReference type="EMBL" id="VRTY01000104">
    <property type="protein sequence ID" value="TXK30858.1"/>
    <property type="molecule type" value="Genomic_DNA"/>
</dbReference>
<dbReference type="OrthoDB" id="891971at2"/>
<dbReference type="Proteomes" id="UP000321926">
    <property type="component" value="Unassembled WGS sequence"/>
</dbReference>
<proteinExistence type="predicted"/>
<name>A0A5C8J3F6_9BACT</name>
<sequence length="521" mass="59825">MEHGYRDPITRLYWNSIKSKWRKKPPQKSTKGQHKGKAVGLAVGRTKGLAFQKKLAAIMEVHPKSWKSYAWLPININISDLEIAAATYWKCNKTPFEIDRALSLSTLLIIMRTKVSEEQKRRVAFGAGFVSLHNIDLRHYVGKNYGKYIQLFKDAGFIRVFTNDIDNKNESFCPNAFAKSYKFLQRFLKKKGDIRTYHRVEYQSPRLLVRLFNQKQEKKQQLLKDQFRLRLKEMVYELAANIDVESFTAWAIANPQEFNDTEALNNTIVRVNEMQTGNLNITASDSYGERFHTSYTNTKEQVRKHTIIGGVPAVELDLKASQFFFFACMVLHPEQCIRVLKKGMKLTRLKEIMHTMKEFYDRYDDVKEFVDASISNTIYQVIGIKYNGQYSKKEVKDFCFRALFSRSGQSREAKDILQIHYANVVRLCELINNKAKKEEKANMTAGNPDAAVHSIPQVLQRLESRILIDMVALRAVNLTANAFTTVHDSFLIASVDVGVFESLIATTLTQVGLPTPALSCK</sequence>
<comment type="caution">
    <text evidence="1">The sequence shown here is derived from an EMBL/GenBank/DDBJ whole genome shotgun (WGS) entry which is preliminary data.</text>
</comment>
<accession>A0A5C8J3F6</accession>
<protein>
    <submittedName>
        <fullName evidence="1">Uncharacterized protein</fullName>
    </submittedName>
</protein>
<evidence type="ECO:0000313" key="1">
    <source>
        <dbReference type="EMBL" id="TXK30858.1"/>
    </source>
</evidence>
<dbReference type="AlphaFoldDB" id="A0A5C8J3F6"/>
<keyword evidence="2" id="KW-1185">Reference proteome</keyword>